<dbReference type="EMBL" id="CP147988">
    <property type="protein sequence ID" value="WXK48891.1"/>
    <property type="molecule type" value="Genomic_DNA"/>
</dbReference>
<dbReference type="Pfam" id="PF16361">
    <property type="entry name" value="Peptidase_S8_N"/>
    <property type="match status" value="1"/>
</dbReference>
<dbReference type="InterPro" id="IPR026444">
    <property type="entry name" value="Secre_tail"/>
</dbReference>
<keyword evidence="13" id="KW-1185">Reference proteome</keyword>
<dbReference type="PANTHER" id="PTHR42884:SF14">
    <property type="entry name" value="NEUROENDOCRINE CONVERTASE 1"/>
    <property type="match status" value="1"/>
</dbReference>
<dbReference type="Pfam" id="PF00082">
    <property type="entry name" value="Peptidase_S8"/>
    <property type="match status" value="1"/>
</dbReference>
<keyword evidence="6 10" id="KW-0378">Hydrolase</keyword>
<dbReference type="Proteomes" id="UP001447857">
    <property type="component" value="Chromosome"/>
</dbReference>
<dbReference type="PROSITE" id="PS51892">
    <property type="entry name" value="SUBTILASE"/>
    <property type="match status" value="1"/>
</dbReference>
<dbReference type="InterPro" id="IPR013783">
    <property type="entry name" value="Ig-like_fold"/>
</dbReference>
<reference evidence="12 13" key="1">
    <citation type="submission" date="2024-02" db="EMBL/GenBank/DDBJ databases">
        <title>complete genome of Flavobacterium ginsenosidimutans Str. YTB16.</title>
        <authorList>
            <person name="Wang Q."/>
        </authorList>
    </citation>
    <scope>NUCLEOTIDE SEQUENCE [LARGE SCALE GENOMIC DNA]</scope>
    <source>
        <strain evidence="12 13">YTB16</strain>
    </source>
</reference>
<evidence type="ECO:0000256" key="2">
    <source>
        <dbReference type="ARBA" id="ARBA00004496"/>
    </source>
</evidence>
<gene>
    <name evidence="12" type="ORF">V6624_17860</name>
</gene>
<dbReference type="Pfam" id="PF18962">
    <property type="entry name" value="Por_Secre_tail"/>
    <property type="match status" value="1"/>
</dbReference>
<accession>A0ABZ2QBB6</accession>
<dbReference type="SUPFAM" id="SSF49265">
    <property type="entry name" value="Fibronectin type III"/>
    <property type="match status" value="1"/>
</dbReference>
<dbReference type="Gene3D" id="3.40.50.200">
    <property type="entry name" value="Peptidase S8/S53 domain"/>
    <property type="match status" value="1"/>
</dbReference>
<dbReference type="InterPro" id="IPR015919">
    <property type="entry name" value="Cadherin-like_sf"/>
</dbReference>
<organism evidence="12 13">
    <name type="scientific">Flavobacterium ginsenosidimutans</name>
    <dbReference type="NCBI Taxonomy" id="687844"/>
    <lineage>
        <taxon>Bacteria</taxon>
        <taxon>Pseudomonadati</taxon>
        <taxon>Bacteroidota</taxon>
        <taxon>Flavobacteriia</taxon>
        <taxon>Flavobacteriales</taxon>
        <taxon>Flavobacteriaceae</taxon>
        <taxon>Flavobacterium</taxon>
    </lineage>
</organism>
<dbReference type="NCBIfam" id="NF012200">
    <property type="entry name" value="choice_anch_D"/>
    <property type="match status" value="3"/>
</dbReference>
<keyword evidence="9" id="KW-0966">Cell projection</keyword>
<dbReference type="InterPro" id="IPR000209">
    <property type="entry name" value="Peptidase_S8/S53_dom"/>
</dbReference>
<dbReference type="SUPFAM" id="SSF52743">
    <property type="entry name" value="Subtilisin-like"/>
    <property type="match status" value="1"/>
</dbReference>
<dbReference type="Gene3D" id="2.60.40.10">
    <property type="entry name" value="Immunoglobulins"/>
    <property type="match status" value="5"/>
</dbReference>
<evidence type="ECO:0000313" key="13">
    <source>
        <dbReference type="Proteomes" id="UP001447857"/>
    </source>
</evidence>
<dbReference type="PROSITE" id="PS00138">
    <property type="entry name" value="SUBTILASE_SER"/>
    <property type="match status" value="1"/>
</dbReference>
<comment type="similarity">
    <text evidence="10">Belongs to the peptidase S8 family.</text>
</comment>
<dbReference type="RefSeq" id="WP_338839595.1">
    <property type="nucleotide sequence ID" value="NZ_CP147988.1"/>
</dbReference>
<dbReference type="NCBIfam" id="TIGR04183">
    <property type="entry name" value="Por_Secre_tail"/>
    <property type="match status" value="1"/>
</dbReference>
<evidence type="ECO:0000256" key="5">
    <source>
        <dbReference type="ARBA" id="ARBA00022729"/>
    </source>
</evidence>
<dbReference type="InterPro" id="IPR015500">
    <property type="entry name" value="Peptidase_S8_subtilisin-rel"/>
</dbReference>
<comment type="subcellular location">
    <subcellularLocation>
        <location evidence="1">Cell projection</location>
        <location evidence="1">Cilium</location>
    </subcellularLocation>
    <subcellularLocation>
        <location evidence="2">Cytoplasm</location>
    </subcellularLocation>
</comment>
<evidence type="ECO:0000259" key="11">
    <source>
        <dbReference type="PROSITE" id="PS50853"/>
    </source>
</evidence>
<evidence type="ECO:0000256" key="8">
    <source>
        <dbReference type="ARBA" id="ARBA00023069"/>
    </source>
</evidence>
<dbReference type="SUPFAM" id="SSF49313">
    <property type="entry name" value="Cadherin-like"/>
    <property type="match status" value="1"/>
</dbReference>
<name>A0ABZ2QBB6_9FLAO</name>
<evidence type="ECO:0000256" key="4">
    <source>
        <dbReference type="ARBA" id="ARBA00022670"/>
    </source>
</evidence>
<keyword evidence="5" id="KW-0732">Signal</keyword>
<feature type="active site" description="Charge relay system" evidence="10">
    <location>
        <position position="209"/>
    </location>
</feature>
<protein>
    <submittedName>
        <fullName evidence="12">S8 family serine peptidase</fullName>
    </submittedName>
</protein>
<dbReference type="InterPro" id="IPR036852">
    <property type="entry name" value="Peptidase_S8/S53_dom_sf"/>
</dbReference>
<evidence type="ECO:0000313" key="12">
    <source>
        <dbReference type="EMBL" id="WXK48891.1"/>
    </source>
</evidence>
<dbReference type="InterPro" id="IPR053879">
    <property type="entry name" value="HYDIN_VesB_CFA65-like_Ig"/>
</dbReference>
<sequence length="2589" mass="281477">MTNYYKKGNRLLWFFIFSLWSVFSFGQQATFKDGVKQGSVKIKFSGQLAPTLKKMNLTTGKKLTTGIQAFDQVSSKVGARNMRRLFPENPNPRLEAKLKKHKLDLWYVVDIDANQSAKDAVQKYKGIAEIETAETEKQKVLSNYNFKTVEISNAKSSAADSYFNDPKLPEQWHYNNTGQTGYPDGSDINLFKAWDVVKGNPEIVVSIHDQGVDIQHPDLLANIWTNKAELNGVAGVDDDGNGYVDDIHGWNFDKNSGAIEGQPHGTHVAGTISAVNNNGIGVCGVAGGSGNNDGTKIMSVQTLGGGSFEESYIYAANNGAVISQNSWGYTEPGNFDESIKEAIDYFIAEAGDYPNSPMKGGIVIFAAGNSDSDGEWFPGYYENTLSVSSIGPNWQKASYSNYGTWVDVAAPGGETELGAKNGVLSTLPKNQYGFYQGTSMACPHVSGIAALALANRKSQLTPEVLRTKLLTGVVDIDSHNPDYKGKLGSGHIDAFLAIQNNAGVAPNAISDLAVTGIAQEFANLSWTVPADTDDLKPVDFRIYYSTSPLTKNNLASAKYDIIKNTDEPGTVVTHSINGLLGLTTYYFTVISGDRWNNLSELSNSVQGTTNAGPEITVDDNSKDIVINVDASTSFKGSHDMTILNNGEGVLRWEFLARHKETVLSYSAKNIKYPSAKTTKVAAAGKVGRSKSKIAATSKKAAIQPFGFTQVDKGYSDYPTDLIGDTDTNVPNSAASKYIVSEADGFNLTQITSYLKVDPKFGPVVIEVYKGTSLNKENLIYAQEYTPFDASEGYVSINLEEQLFFQQGETFWVVLHIPAGNLYPLGLGYENTPEGSDNCFISFDVGQTWGPLSTALESNDFAWFNIISSQNKYLGEYLSLDPSSGEVNGKANEKTVLSADASNLINGTYYANAILKSNDAVQRELKIPVTVNVSGQQPILQGPEKLDFSSVFQGTSKELEFVVKNTGLGNFNDIALNISNQNFELIDAYPNQLAADTEAVLKVKYTPSATGNDNGFLTLTSSSSSKTLRVILFGVSSEPAKIVVDPMTQLIDNVALGDQVTASVTVKNEGKAALKYFVPKFDQSGTSDTWEGGYHKYGYKYRTSYASETSPLTYEYNDISGTGTDITSYFKAESNRYYPLEMGFDFPYYAKKMQTLYISYKGFTAFDDEINPINDPVLDGAPYSPKGLISILGTYFELSKGGSVHYKVEADRVIVQYSNFDDGLGGKISAQMVLFADGNIRFYYDNINYLNETLGYLNVLIEDYDQTDGILINNYTKIANIYSGLALGFDYPGPDMITSVTNAGGILLPGESAKMDVVMETAALNEGMINRYLNIVSTDPINAQVNPLIQINITSGGKAELAVSETNIDFGNVFQGAVASKKFSIKNTGTTSVTLTGFTLDNNKFQVTGETTATIAPGLIKVYDVILPTDVVGDFADVLHITDNKGGNYTITLAGKVLDPPGIKVTNFDLITETLQHGETSKYPLLIENTGKADLEVVATGTNWLTMSVPTAAAEAIPNFTYSYELSNDGTNYQWIDIRKTGTQLSVGDDPTTVDGYWKKVTMPWSFNYYGKDYTDMHIGISGLLTFDQPEAPAPFIGNMPTDELKTVIAPYWVFGAFDTMTYPKDDVGVFYYADNDKVIISWEYVVNFFGGLGDPTSAQVIIYKNGTMKFQYKVNGSADFTTNLSVIGLQNGDQSDSVIISNHANVNHDKGLAFLISPAKKHTIPAGTTLSAQIDIDASNIYAGEYSGKLKLRTNVPNQELLEKPINLTVTGAPIIASSLEEINFGEIMVNPDAIYSREFLVQNTGAEKLQISNISIESGSSEYAIETYAFFTGWFGGGYWSWTNINDLAGNYPVILPGENSKFRITYTPTAAGSISDHVVIESNATVAKFLIPIKAEVVLPPTLAVKTTEVNSVVNYLTDTDTQYAVFENGQGGGNLKYELSIDYLRKAPEGIVSGSQSMAKKAKTAKADSLLKSNPVAKGGVSVYAEPTFNRVLAHEDKTAADTRFGYDGGEPFTTATRFNAGKEGFTLSHFQTFMFGLDKPSGTIVYEIRAGGSSVADATIIDQGSVDYVYEGGKTGAWVTLPIKEPKGLYPNEDFYVVITYPYELPYVQGSISGIEDTPGRYTLSDGEKWYDLQEADLYPGYGWMVRAGEEKYTSNAWVSINGLSDGTITPSEKKDVQLDFIAANGVRGDQHAVLNIRTNDPINSVGKIPVKLHINEAPIFSNLPVETIVVNEASEVTVKIGLTDQEANKITVQSSNAPSWATFELTDGELSVKLAPGYETSGTYTINYTATDELGASTEAVFEVKVLKTNRAPIATNSEELIYSKLNYFDVKVFKDYFTDPDGDEMTFKATTANDKIVTVTVGQELGQFVIETHTVGETIVTLTATDAFGLSTEQQITVKVINNSAPVALGGEAIIFNKLSVQEAFSFDKYFTDPDGDELTYQAVIADPAIASLSASATGFTIESISNGQTDLVLTATDIYGASTEQHVTVIVNQSEVAELNIFPNPVVNTVNIKWTSRWVGDVTVEVVALNGSIVRKFNIDDVQLKQYSQLDLSTLPTGAYFLHVSGKEGTSSVFKFIKRSGE</sequence>
<feature type="active site" description="Charge relay system" evidence="10">
    <location>
        <position position="439"/>
    </location>
</feature>
<evidence type="ECO:0000256" key="9">
    <source>
        <dbReference type="ARBA" id="ARBA00023273"/>
    </source>
</evidence>
<evidence type="ECO:0000256" key="7">
    <source>
        <dbReference type="ARBA" id="ARBA00022825"/>
    </source>
</evidence>
<dbReference type="InterPro" id="IPR003961">
    <property type="entry name" value="FN3_dom"/>
</dbReference>
<dbReference type="PROSITE" id="PS50853">
    <property type="entry name" value="FN3"/>
    <property type="match status" value="1"/>
</dbReference>
<evidence type="ECO:0000256" key="3">
    <source>
        <dbReference type="ARBA" id="ARBA00022490"/>
    </source>
</evidence>
<dbReference type="CDD" id="cd00063">
    <property type="entry name" value="FN3"/>
    <property type="match status" value="1"/>
</dbReference>
<keyword evidence="7 10" id="KW-0720">Serine protease</keyword>
<dbReference type="PANTHER" id="PTHR42884">
    <property type="entry name" value="PROPROTEIN CONVERTASE SUBTILISIN/KEXIN-RELATED"/>
    <property type="match status" value="1"/>
</dbReference>
<evidence type="ECO:0000256" key="6">
    <source>
        <dbReference type="ARBA" id="ARBA00022801"/>
    </source>
</evidence>
<dbReference type="InterPro" id="IPR032304">
    <property type="entry name" value="Peptidase_S8_N"/>
</dbReference>
<dbReference type="PRINTS" id="PR00723">
    <property type="entry name" value="SUBTILISIN"/>
</dbReference>
<dbReference type="PROSITE" id="PS00137">
    <property type="entry name" value="SUBTILASE_HIS"/>
    <property type="match status" value="1"/>
</dbReference>
<dbReference type="Pfam" id="PF17963">
    <property type="entry name" value="Big_9"/>
    <property type="match status" value="1"/>
</dbReference>
<dbReference type="InterPro" id="IPR036116">
    <property type="entry name" value="FN3_sf"/>
</dbReference>
<keyword evidence="3" id="KW-0963">Cytoplasm</keyword>
<keyword evidence="8" id="KW-0969">Cilium</keyword>
<feature type="domain" description="Fibronectin type-III" evidence="11">
    <location>
        <begin position="508"/>
        <end position="612"/>
    </location>
</feature>
<keyword evidence="4 10" id="KW-0645">Protease</keyword>
<dbReference type="Pfam" id="PF22544">
    <property type="entry name" value="HYDIN_VesB_CFA65-like_Ig"/>
    <property type="match status" value="1"/>
</dbReference>
<evidence type="ECO:0000256" key="10">
    <source>
        <dbReference type="PROSITE-ProRule" id="PRU01240"/>
    </source>
</evidence>
<feature type="active site" description="Charge relay system" evidence="10">
    <location>
        <position position="264"/>
    </location>
</feature>
<dbReference type="InterPro" id="IPR023828">
    <property type="entry name" value="Peptidase_S8_Ser-AS"/>
</dbReference>
<dbReference type="InterPro" id="IPR022398">
    <property type="entry name" value="Peptidase_S8_His-AS"/>
</dbReference>
<evidence type="ECO:0000256" key="1">
    <source>
        <dbReference type="ARBA" id="ARBA00004138"/>
    </source>
</evidence>
<proteinExistence type="inferred from homology"/>